<feature type="region of interest" description="Disordered" evidence="6">
    <location>
        <begin position="314"/>
        <end position="337"/>
    </location>
</feature>
<feature type="compositionally biased region" description="Low complexity" evidence="6">
    <location>
        <begin position="325"/>
        <end position="337"/>
    </location>
</feature>
<feature type="transmembrane region" description="Helical" evidence="7">
    <location>
        <begin position="213"/>
        <end position="232"/>
    </location>
</feature>
<dbReference type="Pfam" id="PF03706">
    <property type="entry name" value="LPG_synthase_TM"/>
    <property type="match status" value="1"/>
</dbReference>
<feature type="transmembrane region" description="Helical" evidence="7">
    <location>
        <begin position="128"/>
        <end position="153"/>
    </location>
</feature>
<dbReference type="InterPro" id="IPR022791">
    <property type="entry name" value="L-PG_synthase/AglD"/>
</dbReference>
<feature type="transmembrane region" description="Helical" evidence="7">
    <location>
        <begin position="20"/>
        <end position="38"/>
    </location>
</feature>
<comment type="subcellular location">
    <subcellularLocation>
        <location evidence="1">Cell membrane</location>
        <topology evidence="1">Multi-pass membrane protein</topology>
    </subcellularLocation>
</comment>
<sequence length="337" mass="34639">MSTVEGPVDRPGYRRRVGRALVAVAYLVAITIGVVLAARGPGWEQVGLLLTGPGASWLVLAAVANVVGLLIGLVSWRALLADLGRSVPLSGAARIYYLGFLAKFVPGRVWTLLLQIRLGRAVGIGPGVMSAAFGLSLAVTVFCGLAVGAVVGPTVVDGYVAWLVLPGVLVLAGLIWPRALGRLIAMAARRAGRPLTVPPEAGRGMRIAITTQLLGWLVSGLHLWALAVALGAEPLSALPAAIGGFALAVTIGSLAVFVPDGVGVREVLLVLALAPVLPVHAIGVVLVASRIICLITEVGTAGVVVLLARAAQRRAESQNGEEEPAWSSSSEWTSAKS</sequence>
<gene>
    <name evidence="8" type="ORF">ACFQ4H_00115</name>
</gene>
<feature type="transmembrane region" description="Helical" evidence="7">
    <location>
        <begin position="50"/>
        <end position="75"/>
    </location>
</feature>
<evidence type="ECO:0000256" key="5">
    <source>
        <dbReference type="ARBA" id="ARBA00023136"/>
    </source>
</evidence>
<keyword evidence="4 7" id="KW-1133">Transmembrane helix</keyword>
<feature type="transmembrane region" description="Helical" evidence="7">
    <location>
        <begin position="159"/>
        <end position="180"/>
    </location>
</feature>
<evidence type="ECO:0000256" key="3">
    <source>
        <dbReference type="ARBA" id="ARBA00022692"/>
    </source>
</evidence>
<feature type="transmembrane region" description="Helical" evidence="7">
    <location>
        <begin position="267"/>
        <end position="288"/>
    </location>
</feature>
<name>A0ABW3Y676_9ACTN</name>
<keyword evidence="5 7" id="KW-0472">Membrane</keyword>
<protein>
    <submittedName>
        <fullName evidence="8">Lysylphosphatidylglycerol synthase domain-containing protein</fullName>
    </submittedName>
</protein>
<evidence type="ECO:0000256" key="7">
    <source>
        <dbReference type="SAM" id="Phobius"/>
    </source>
</evidence>
<keyword evidence="9" id="KW-1185">Reference proteome</keyword>
<dbReference type="Proteomes" id="UP001597260">
    <property type="component" value="Unassembled WGS sequence"/>
</dbReference>
<evidence type="ECO:0000256" key="1">
    <source>
        <dbReference type="ARBA" id="ARBA00004651"/>
    </source>
</evidence>
<evidence type="ECO:0000256" key="4">
    <source>
        <dbReference type="ARBA" id="ARBA00022989"/>
    </source>
</evidence>
<feature type="transmembrane region" description="Helical" evidence="7">
    <location>
        <begin position="238"/>
        <end position="258"/>
    </location>
</feature>
<feature type="transmembrane region" description="Helical" evidence="7">
    <location>
        <begin position="95"/>
        <end position="116"/>
    </location>
</feature>
<proteinExistence type="predicted"/>
<keyword evidence="3 7" id="KW-0812">Transmembrane</keyword>
<evidence type="ECO:0000256" key="2">
    <source>
        <dbReference type="ARBA" id="ARBA00022475"/>
    </source>
</evidence>
<dbReference type="RefSeq" id="WP_377565388.1">
    <property type="nucleotide sequence ID" value="NZ_JBHTMP010000001.1"/>
</dbReference>
<accession>A0ABW3Y676</accession>
<keyword evidence="2" id="KW-1003">Cell membrane</keyword>
<evidence type="ECO:0000313" key="9">
    <source>
        <dbReference type="Proteomes" id="UP001597260"/>
    </source>
</evidence>
<comment type="caution">
    <text evidence="8">The sequence shown here is derived from an EMBL/GenBank/DDBJ whole genome shotgun (WGS) entry which is preliminary data.</text>
</comment>
<reference evidence="9" key="1">
    <citation type="journal article" date="2019" name="Int. J. Syst. Evol. Microbiol.">
        <title>The Global Catalogue of Microorganisms (GCM) 10K type strain sequencing project: providing services to taxonomists for standard genome sequencing and annotation.</title>
        <authorList>
            <consortium name="The Broad Institute Genomics Platform"/>
            <consortium name="The Broad Institute Genome Sequencing Center for Infectious Disease"/>
            <person name="Wu L."/>
            <person name="Ma J."/>
        </authorList>
    </citation>
    <scope>NUCLEOTIDE SEQUENCE [LARGE SCALE GENOMIC DNA]</scope>
    <source>
        <strain evidence="9">JCM 31037</strain>
    </source>
</reference>
<dbReference type="EMBL" id="JBHTMP010000001">
    <property type="protein sequence ID" value="MFD1319510.1"/>
    <property type="molecule type" value="Genomic_DNA"/>
</dbReference>
<organism evidence="8 9">
    <name type="scientific">Micromonospora sonneratiae</name>
    <dbReference type="NCBI Taxonomy" id="1184706"/>
    <lineage>
        <taxon>Bacteria</taxon>
        <taxon>Bacillati</taxon>
        <taxon>Actinomycetota</taxon>
        <taxon>Actinomycetes</taxon>
        <taxon>Micromonosporales</taxon>
        <taxon>Micromonosporaceae</taxon>
        <taxon>Micromonospora</taxon>
    </lineage>
</organism>
<evidence type="ECO:0000313" key="8">
    <source>
        <dbReference type="EMBL" id="MFD1319510.1"/>
    </source>
</evidence>
<evidence type="ECO:0000256" key="6">
    <source>
        <dbReference type="SAM" id="MobiDB-lite"/>
    </source>
</evidence>